<organism evidence="3 4">
    <name type="scientific">Pseudomonas phage PspYZU05</name>
    <dbReference type="NCBI Taxonomy" id="1983556"/>
    <lineage>
        <taxon>Viruses</taxon>
        <taxon>Duplodnaviria</taxon>
        <taxon>Heunggongvirae</taxon>
        <taxon>Uroviricota</taxon>
        <taxon>Caudoviricetes</taxon>
        <taxon>Pantevenvirales</taxon>
        <taxon>Straboviridae</taxon>
        <taxon>Jiangsuvirus</taxon>
        <taxon>Jiangsuvirus pspyzu05</taxon>
    </lineage>
</organism>
<dbReference type="Pfam" id="PF25671">
    <property type="entry name" value="T4_Tape_measure"/>
    <property type="match status" value="1"/>
</dbReference>
<evidence type="ECO:0000256" key="1">
    <source>
        <dbReference type="SAM" id="MobiDB-lite"/>
    </source>
</evidence>
<evidence type="ECO:0000313" key="4">
    <source>
        <dbReference type="Proteomes" id="UP000247773"/>
    </source>
</evidence>
<feature type="region of interest" description="Disordered" evidence="1">
    <location>
        <begin position="510"/>
        <end position="539"/>
    </location>
</feature>
<keyword evidence="2" id="KW-0812">Transmembrane</keyword>
<name>A0A2U7N2N5_9CAUD</name>
<dbReference type="Proteomes" id="UP000247773">
    <property type="component" value="Genome"/>
</dbReference>
<accession>A0A2U7N2N5</accession>
<feature type="compositionally biased region" description="Basic and acidic residues" evidence="1">
    <location>
        <begin position="182"/>
        <end position="199"/>
    </location>
</feature>
<gene>
    <name evidence="3" type="ORF">PspYZU05_153</name>
</gene>
<dbReference type="InterPro" id="IPR057967">
    <property type="entry name" value="T4_TMP"/>
</dbReference>
<protein>
    <submittedName>
        <fullName evidence="3">Baseplate hub subunit tail length determinator</fullName>
    </submittedName>
</protein>
<evidence type="ECO:0000313" key="3">
    <source>
        <dbReference type="EMBL" id="ASD52105.1"/>
    </source>
</evidence>
<keyword evidence="4" id="KW-1185">Reference proteome</keyword>
<evidence type="ECO:0000256" key="2">
    <source>
        <dbReference type="SAM" id="Phobius"/>
    </source>
</evidence>
<feature type="transmembrane region" description="Helical" evidence="2">
    <location>
        <begin position="241"/>
        <end position="259"/>
    </location>
</feature>
<dbReference type="EMBL" id="KY971610">
    <property type="protein sequence ID" value="ASD52105.1"/>
    <property type="molecule type" value="Genomic_DNA"/>
</dbReference>
<sequence length="578" mass="64282">MAKGKSSSMNTMRRRVIEEKKPAMEQASAALEQKEAISGLGDKLADVQASNELTSEVIETKGNQILDSLDGLISSNESIKTSIDDNTAANELLVDGQVETNSKLTELNSISQKLHDKLGALGDKLSVNSAEVQTRESSDTSTLEAIKNAMPIQVIQPELNSVLEKLQSPVVSPTNDIIPPTEEEKPNKEPPEKEKTPESAKLDLLLGLTKTGFSKSIAVTDRISNMLFKYTVSAMASMAKTAAMIFAIVLAIDLIMIHFKHWSKMFDQNFQSFRDKLEEWAPLFQSIFQSLESIKKFWQKGDWGGLIGAIVEGVGSAIYHLAELISLGMSKVVAAIVEQFDKDTALDIKGSALQVFQERTGAKLDEEDQDTLARYQSKKVMEGESFYDQFQNGKTKLINNVAGDKDRTDYTTKEERDRTNEMMKAMPEEERVELFKKANEARATLISLEKRLETIDPGDTDKINSVKSTYEELYKQVNDDSLNKAPALKKELDLRYKEIQTEYQKLTVSPTASDIQSNDDVKTSTRIQQSEPVKQTETPQQTMANFNATNVFNNSTMFQLPPTTSTRAPGIFAAVQVN</sequence>
<keyword evidence="2" id="KW-0472">Membrane</keyword>
<feature type="region of interest" description="Disordered" evidence="1">
    <location>
        <begin position="171"/>
        <end position="199"/>
    </location>
</feature>
<reference evidence="3 4" key="1">
    <citation type="submission" date="2017-04" db="EMBL/GenBank/DDBJ databases">
        <title>Isolation of lytic bacteriophages infecting Pseudomonas strains for biocontrol of fish and shrimp spoilage during chilled storage.</title>
        <authorList>
            <person name="Yang Z."/>
            <person name="Tao X."/>
            <person name="Gao L."/>
            <person name="Rao S."/>
        </authorList>
    </citation>
    <scope>NUCLEOTIDE SEQUENCE [LARGE SCALE GENOMIC DNA]</scope>
</reference>
<keyword evidence="2" id="KW-1133">Transmembrane helix</keyword>
<proteinExistence type="predicted"/>